<protein>
    <submittedName>
        <fullName evidence="1">DUF3179 domain-containing (Seleno)protein</fullName>
    </submittedName>
</protein>
<keyword evidence="2" id="KW-1185">Reference proteome</keyword>
<dbReference type="Proteomes" id="UP001239462">
    <property type="component" value="Unassembled WGS sequence"/>
</dbReference>
<dbReference type="RefSeq" id="WP_160149483.1">
    <property type="nucleotide sequence ID" value="NZ_JAJMQV010000181.1"/>
</dbReference>
<name>A0ABT7PJZ2_9BACT</name>
<organism evidence="1 2">
    <name type="scientific">Roseiconus lacunae</name>
    <dbReference type="NCBI Taxonomy" id="2605694"/>
    <lineage>
        <taxon>Bacteria</taxon>
        <taxon>Pseudomonadati</taxon>
        <taxon>Planctomycetota</taxon>
        <taxon>Planctomycetia</taxon>
        <taxon>Pirellulales</taxon>
        <taxon>Pirellulaceae</taxon>
        <taxon>Roseiconus</taxon>
    </lineage>
</organism>
<dbReference type="InterPro" id="IPR021516">
    <property type="entry name" value="DUF3179"/>
</dbReference>
<dbReference type="Pfam" id="PF11376">
    <property type="entry name" value="DUF3179"/>
    <property type="match status" value="1"/>
</dbReference>
<reference evidence="1 2" key="1">
    <citation type="submission" date="2023-06" db="EMBL/GenBank/DDBJ databases">
        <title>Roseiconus lacunae JC819 isolated from Gulf of Mannar region, Tamil Nadu.</title>
        <authorList>
            <person name="Pk S."/>
            <person name="Ch S."/>
            <person name="Ch V.R."/>
        </authorList>
    </citation>
    <scope>NUCLEOTIDE SEQUENCE [LARGE SCALE GENOMIC DNA]</scope>
    <source>
        <strain evidence="1 2">JC819</strain>
    </source>
</reference>
<comment type="caution">
    <text evidence="1">The sequence shown here is derived from an EMBL/GenBank/DDBJ whole genome shotgun (WGS) entry which is preliminary data.</text>
</comment>
<dbReference type="EMBL" id="JASZZN010000009">
    <property type="protein sequence ID" value="MDM4016501.1"/>
    <property type="molecule type" value="Genomic_DNA"/>
</dbReference>
<gene>
    <name evidence="1" type="ORF">QTN89_13740</name>
</gene>
<accession>A0ABT7PJZ2</accession>
<evidence type="ECO:0000313" key="2">
    <source>
        <dbReference type="Proteomes" id="UP001239462"/>
    </source>
</evidence>
<proteinExistence type="predicted"/>
<evidence type="ECO:0000313" key="1">
    <source>
        <dbReference type="EMBL" id="MDM4016501.1"/>
    </source>
</evidence>
<sequence>MISHLIMIGIVVVAAPLAWLAYQANTYKPDRQLSLRPPTAEELAKERALQEELDKKWNANENHPKLRALASFKGHRDPVLRDSSDVQLDDAAEVIGVEMDGVQCAVVMAPMVDPKNHIVNLVLAGKPVTVTYCDLANCVRVVTDNRSDSVPSDSIPLNVGGLDVFNRMVVELDGELYAQSSENLPLADYPYERTTWGSWRKDNAETKVWIP</sequence>